<sequence>MASAETFDLILKNGLIIDPANARSGPGDLAVRDGRIAAVQGSIPDAKGKTVIDVSGCIVTPGLIDMHCHICQKLPVSSDTLRCVDADAHMPQQGVTTAVDAGTCGWRDFFNFKEEVIDKAKVRILAFVNIAAGGMLSMETEREPANFHSRIAAELAAAFPDIAVGIKTAHYRPEPPFTEHYPAWTSVDKALEAAELCGLPAMFDVWPAPGRSYEDLLLKKMRPGDIHTHVFARHIPVLEADGHIAPYVLEAREKGILFDLGHGAGSFSFRNAIPAGRQGFFPDTISTDLYTDNIAGPAIGLTHVMSKFLSMGLPLDDVIARTTVKPAAAIGHPELGTLNTGSCADITVLKLHEGSCGYTDSEGKRFSGNKKLECIAAIREGRFLYNPGGLGLPQWDEPR</sequence>
<dbReference type="GO" id="GO:0016810">
    <property type="term" value="F:hydrolase activity, acting on carbon-nitrogen (but not peptide) bonds"/>
    <property type="evidence" value="ECO:0007669"/>
    <property type="project" value="InterPro"/>
</dbReference>
<dbReference type="RefSeq" id="WP_215628546.1">
    <property type="nucleotide sequence ID" value="NZ_CP067089.2"/>
</dbReference>
<dbReference type="Gene3D" id="3.20.20.140">
    <property type="entry name" value="Metal-dependent hydrolases"/>
    <property type="match status" value="1"/>
</dbReference>
<dbReference type="GO" id="GO:0019213">
    <property type="term" value="F:deacetylase activity"/>
    <property type="evidence" value="ECO:0007669"/>
    <property type="project" value="InterPro"/>
</dbReference>
<gene>
    <name evidence="2" type="ORF">JFL75_10115</name>
</gene>
<evidence type="ECO:0000313" key="2">
    <source>
        <dbReference type="EMBL" id="QQO11237.1"/>
    </source>
</evidence>
<reference evidence="2" key="1">
    <citation type="submission" date="2021-01" db="EMBL/GenBank/DDBJ databases">
        <title>Description of Breznakiella homolactica.</title>
        <authorList>
            <person name="Song Y."/>
            <person name="Brune A."/>
        </authorList>
    </citation>
    <scope>NUCLEOTIDE SEQUENCE</scope>
    <source>
        <strain evidence="2">RmG30</strain>
    </source>
</reference>
<dbReference type="SUPFAM" id="SSF51556">
    <property type="entry name" value="Metallo-dependent hydrolases"/>
    <property type="match status" value="1"/>
</dbReference>
<dbReference type="EMBL" id="CP067089">
    <property type="protein sequence ID" value="QQO11237.1"/>
    <property type="molecule type" value="Genomic_DNA"/>
</dbReference>
<dbReference type="PANTHER" id="PTHR42717">
    <property type="entry name" value="DIHYDROOROTASE-RELATED"/>
    <property type="match status" value="1"/>
</dbReference>
<dbReference type="Proteomes" id="UP000595917">
    <property type="component" value="Chromosome"/>
</dbReference>
<dbReference type="SUPFAM" id="SSF51338">
    <property type="entry name" value="Composite domain of metallo-dependent hydrolases"/>
    <property type="match status" value="1"/>
</dbReference>
<name>A0A7T8BC54_9SPIR</name>
<feature type="domain" description="Amidohydrolase-related" evidence="1">
    <location>
        <begin position="58"/>
        <end position="353"/>
    </location>
</feature>
<dbReference type="AlphaFoldDB" id="A0A7T8BC54"/>
<dbReference type="Pfam" id="PF01979">
    <property type="entry name" value="Amidohydro_1"/>
    <property type="match status" value="1"/>
</dbReference>
<dbReference type="InterPro" id="IPR020043">
    <property type="entry name" value="Deacetylase_Atu3266-like"/>
</dbReference>
<dbReference type="InterPro" id="IPR032466">
    <property type="entry name" value="Metal_Hydrolase"/>
</dbReference>
<evidence type="ECO:0000259" key="1">
    <source>
        <dbReference type="Pfam" id="PF01979"/>
    </source>
</evidence>
<dbReference type="InterPro" id="IPR006680">
    <property type="entry name" value="Amidohydro-rel"/>
</dbReference>
<accession>A0A7T8BC54</accession>
<dbReference type="InterPro" id="IPR011059">
    <property type="entry name" value="Metal-dep_hydrolase_composite"/>
</dbReference>
<organism evidence="2 3">
    <name type="scientific">Breznakiella homolactica</name>
    <dbReference type="NCBI Taxonomy" id="2798577"/>
    <lineage>
        <taxon>Bacteria</taxon>
        <taxon>Pseudomonadati</taxon>
        <taxon>Spirochaetota</taxon>
        <taxon>Spirochaetia</taxon>
        <taxon>Spirochaetales</taxon>
        <taxon>Breznakiellaceae</taxon>
        <taxon>Breznakiella</taxon>
    </lineage>
</organism>
<dbReference type="PANTHER" id="PTHR42717:SF1">
    <property type="entry name" value="IMIDAZOLONEPROPIONASE AND RELATED AMIDOHYDROLASES"/>
    <property type="match status" value="1"/>
</dbReference>
<dbReference type="KEGG" id="bhc:JFL75_10115"/>
<keyword evidence="3" id="KW-1185">Reference proteome</keyword>
<proteinExistence type="predicted"/>
<protein>
    <submittedName>
        <fullName evidence="2">Amidohydrolase/deacetylase family metallohydrolase</fullName>
    </submittedName>
</protein>
<dbReference type="Gene3D" id="2.30.40.10">
    <property type="entry name" value="Urease, subunit C, domain 1"/>
    <property type="match status" value="1"/>
</dbReference>
<evidence type="ECO:0000313" key="3">
    <source>
        <dbReference type="Proteomes" id="UP000595917"/>
    </source>
</evidence>